<dbReference type="EMBL" id="JAFITR010000042">
    <property type="protein sequence ID" value="MBN4066947.1"/>
    <property type="molecule type" value="Genomic_DNA"/>
</dbReference>
<keyword evidence="9 12" id="KW-0119">Carbohydrate metabolism</keyword>
<evidence type="ECO:0000256" key="7">
    <source>
        <dbReference type="ARBA" id="ARBA00022676"/>
    </source>
</evidence>
<evidence type="ECO:0000256" key="8">
    <source>
        <dbReference type="ARBA" id="ARBA00022679"/>
    </source>
</evidence>
<name>A0ABS3AQD5_9BACT</name>
<evidence type="ECO:0000256" key="11">
    <source>
        <dbReference type="ARBA" id="ARBA00031501"/>
    </source>
</evidence>
<keyword evidence="6" id="KW-0963">Cytoplasm</keyword>
<comment type="catalytic activity">
    <reaction evidence="1 12">
        <text>Transfers a segment of a (1-&gt;4)-alpha-D-glucan to a new position in an acceptor, which may be glucose or a (1-&gt;4)-alpha-D-glucan.</text>
        <dbReference type="EC" id="2.4.1.25"/>
    </reaction>
</comment>
<comment type="caution">
    <text evidence="13">The sequence shown here is derived from an EMBL/GenBank/DDBJ whole genome shotgun (WGS) entry which is preliminary data.</text>
</comment>
<evidence type="ECO:0000256" key="5">
    <source>
        <dbReference type="ARBA" id="ARBA00020295"/>
    </source>
</evidence>
<keyword evidence="7 12" id="KW-0328">Glycosyltransferase</keyword>
<dbReference type="NCBIfam" id="NF011081">
    <property type="entry name" value="PRK14508.1-4"/>
    <property type="match status" value="1"/>
</dbReference>
<dbReference type="InterPro" id="IPR003385">
    <property type="entry name" value="Glyco_hydro_77"/>
</dbReference>
<comment type="subcellular location">
    <subcellularLocation>
        <location evidence="2">Cytoplasm</location>
    </subcellularLocation>
</comment>
<evidence type="ECO:0000256" key="3">
    <source>
        <dbReference type="ARBA" id="ARBA00005684"/>
    </source>
</evidence>
<dbReference type="PANTHER" id="PTHR32518:SF3">
    <property type="entry name" value="4-ALPHA-GLUCANOTRANSFERASE"/>
    <property type="match status" value="1"/>
</dbReference>
<evidence type="ECO:0000256" key="2">
    <source>
        <dbReference type="ARBA" id="ARBA00004496"/>
    </source>
</evidence>
<dbReference type="InterPro" id="IPR017853">
    <property type="entry name" value="GH"/>
</dbReference>
<evidence type="ECO:0000313" key="14">
    <source>
        <dbReference type="Proteomes" id="UP000722121"/>
    </source>
</evidence>
<protein>
    <recommendedName>
        <fullName evidence="5 12">4-alpha-glucanotransferase</fullName>
        <ecNumber evidence="4 12">2.4.1.25</ecNumber>
    </recommendedName>
    <alternativeName>
        <fullName evidence="10 12">Amylomaltase</fullName>
    </alternativeName>
    <alternativeName>
        <fullName evidence="11 12">Disproportionating enzyme</fullName>
    </alternativeName>
</protein>
<evidence type="ECO:0000256" key="12">
    <source>
        <dbReference type="RuleBase" id="RU361207"/>
    </source>
</evidence>
<evidence type="ECO:0000256" key="10">
    <source>
        <dbReference type="ARBA" id="ARBA00031423"/>
    </source>
</evidence>
<evidence type="ECO:0000313" key="13">
    <source>
        <dbReference type="EMBL" id="MBN4066947.1"/>
    </source>
</evidence>
<keyword evidence="14" id="KW-1185">Reference proteome</keyword>
<dbReference type="Proteomes" id="UP000722121">
    <property type="component" value="Unassembled WGS sequence"/>
</dbReference>
<dbReference type="NCBIfam" id="TIGR00217">
    <property type="entry name" value="malQ"/>
    <property type="match status" value="1"/>
</dbReference>
<dbReference type="SUPFAM" id="SSF51445">
    <property type="entry name" value="(Trans)glycosidases"/>
    <property type="match status" value="1"/>
</dbReference>
<proteinExistence type="inferred from homology"/>
<organism evidence="13 14">
    <name type="scientific">Simkania negevensis</name>
    <dbReference type="NCBI Taxonomy" id="83561"/>
    <lineage>
        <taxon>Bacteria</taxon>
        <taxon>Pseudomonadati</taxon>
        <taxon>Chlamydiota</taxon>
        <taxon>Chlamydiia</taxon>
        <taxon>Parachlamydiales</taxon>
        <taxon>Simkaniaceae</taxon>
        <taxon>Simkania</taxon>
    </lineage>
</organism>
<dbReference type="Pfam" id="PF02446">
    <property type="entry name" value="Glyco_hydro_77"/>
    <property type="match status" value="1"/>
</dbReference>
<dbReference type="PANTHER" id="PTHR32518">
    <property type="match status" value="1"/>
</dbReference>
<evidence type="ECO:0000256" key="4">
    <source>
        <dbReference type="ARBA" id="ARBA00012560"/>
    </source>
</evidence>
<evidence type="ECO:0000256" key="9">
    <source>
        <dbReference type="ARBA" id="ARBA00023277"/>
    </source>
</evidence>
<gene>
    <name evidence="13" type="ORF">JYU14_02570</name>
</gene>
<evidence type="ECO:0000256" key="6">
    <source>
        <dbReference type="ARBA" id="ARBA00022490"/>
    </source>
</evidence>
<reference evidence="13 14" key="1">
    <citation type="submission" date="2021-02" db="EMBL/GenBank/DDBJ databases">
        <title>Activity-based single-cell genomes from oceanic crustal fluid captures similar information to metagenomic and metatranscriptomic surveys with orders of magnitude less sampling.</title>
        <authorList>
            <person name="D'Angelo T.S."/>
            <person name="Orcutt B.N."/>
        </authorList>
    </citation>
    <scope>NUCLEOTIDE SEQUENCE [LARGE SCALE GENOMIC DNA]</scope>
    <source>
        <strain evidence="13">AH-315-G07</strain>
    </source>
</reference>
<comment type="similarity">
    <text evidence="3 12">Belongs to the disproportionating enzyme family.</text>
</comment>
<dbReference type="GO" id="GO:0004134">
    <property type="term" value="F:4-alpha-glucanotransferase activity"/>
    <property type="evidence" value="ECO:0007669"/>
    <property type="project" value="UniProtKB-EC"/>
</dbReference>
<sequence>MDLKETLQQSAAWRQWEDVAIKNHHGIVIPLFAIHSKNSCGIGEYLDLIPLIDWCKSVGMDIIQLLPLNDTGMDKSPYNALSAYALNPIHITIHAIKGIETTPGYHELFSQLQQLNKRSHIDYRKVREYKTRLLKAYYHRHHNSITKTAGYQQFLAKNSWATNYALFKTLKEINSWQHWECWPQAMKTPSEQEYKQLLDEHKDPVRFHLFVQYCCYNQLKKVKEYASANNFLIKGDIPILLSKDSADVWEKRELFFLDLSAGAPPDFYNQEGQSWGFPVYNWEEMEKQGYCWWKQRLEVAENFYHTYRIDHIVGFFRIWTIPPGKTAKEGKFFPEEESIWIAHGKKIMLMMLDSSLMLPIGEDLGVVPNDVRSSLKELGICGTKVMRWERYWEEDQRFIPPDKYIPESLTTVSTHDADTLVLWWKDFPEEAKAYCLYKQWEYNTILSYEKLKDILKESHHTHSLFHINLLNEYLSLFPHLVHKNPEDERINIPGKILERNWSIRFVPSVEEITADKALHKAVRDVVK</sequence>
<dbReference type="EC" id="2.4.1.25" evidence="4 12"/>
<evidence type="ECO:0000256" key="1">
    <source>
        <dbReference type="ARBA" id="ARBA00000439"/>
    </source>
</evidence>
<keyword evidence="8 12" id="KW-0808">Transferase</keyword>
<accession>A0ABS3AQD5</accession>
<dbReference type="Gene3D" id="3.20.20.80">
    <property type="entry name" value="Glycosidases"/>
    <property type="match status" value="1"/>
</dbReference>